<evidence type="ECO:0000256" key="3">
    <source>
        <dbReference type="SAM" id="MobiDB-lite"/>
    </source>
</evidence>
<dbReference type="EMBL" id="JAAMOZ010000005">
    <property type="protein sequence ID" value="NIH58736.1"/>
    <property type="molecule type" value="Genomic_DNA"/>
</dbReference>
<evidence type="ECO:0000256" key="1">
    <source>
        <dbReference type="ARBA" id="ARBA00008416"/>
    </source>
</evidence>
<evidence type="ECO:0000259" key="4">
    <source>
        <dbReference type="Pfam" id="PF02678"/>
    </source>
</evidence>
<dbReference type="PANTHER" id="PTHR13903">
    <property type="entry name" value="PIRIN-RELATED"/>
    <property type="match status" value="1"/>
</dbReference>
<evidence type="ECO:0000256" key="2">
    <source>
        <dbReference type="RuleBase" id="RU003457"/>
    </source>
</evidence>
<dbReference type="InterPro" id="IPR008778">
    <property type="entry name" value="Pirin_C_dom"/>
</dbReference>
<dbReference type="InterPro" id="IPR003829">
    <property type="entry name" value="Pirin_N_dom"/>
</dbReference>
<dbReference type="InterPro" id="IPR014710">
    <property type="entry name" value="RmlC-like_jellyroll"/>
</dbReference>
<organism evidence="6 7">
    <name type="scientific">Brooklawnia cerclae</name>
    <dbReference type="NCBI Taxonomy" id="349934"/>
    <lineage>
        <taxon>Bacteria</taxon>
        <taxon>Bacillati</taxon>
        <taxon>Actinomycetota</taxon>
        <taxon>Actinomycetes</taxon>
        <taxon>Propionibacteriales</taxon>
        <taxon>Propionibacteriaceae</taxon>
        <taxon>Brooklawnia</taxon>
    </lineage>
</organism>
<dbReference type="InterPro" id="IPR011051">
    <property type="entry name" value="RmlC_Cupin_sf"/>
</dbReference>
<comment type="caution">
    <text evidence="6">The sequence shown here is derived from an EMBL/GenBank/DDBJ whole genome shotgun (WGS) entry which is preliminary data.</text>
</comment>
<evidence type="ECO:0000313" key="6">
    <source>
        <dbReference type="EMBL" id="NIH58736.1"/>
    </source>
</evidence>
<dbReference type="Proteomes" id="UP000749311">
    <property type="component" value="Unassembled WGS sequence"/>
</dbReference>
<dbReference type="PIRSF" id="PIRSF006232">
    <property type="entry name" value="Pirin"/>
    <property type="match status" value="1"/>
</dbReference>
<evidence type="ECO:0000313" key="7">
    <source>
        <dbReference type="Proteomes" id="UP000749311"/>
    </source>
</evidence>
<dbReference type="Pfam" id="PF02678">
    <property type="entry name" value="Pirin"/>
    <property type="match status" value="1"/>
</dbReference>
<dbReference type="Gene3D" id="2.60.120.10">
    <property type="entry name" value="Jelly Rolls"/>
    <property type="match status" value="2"/>
</dbReference>
<dbReference type="RefSeq" id="WP_167171773.1">
    <property type="nucleotide sequence ID" value="NZ_BAAAOO010000006.1"/>
</dbReference>
<reference evidence="6 7" key="1">
    <citation type="submission" date="2020-02" db="EMBL/GenBank/DDBJ databases">
        <title>Sequencing the genomes of 1000 actinobacteria strains.</title>
        <authorList>
            <person name="Klenk H.-P."/>
        </authorList>
    </citation>
    <scope>NUCLEOTIDE SEQUENCE [LARGE SCALE GENOMIC DNA]</scope>
    <source>
        <strain evidence="6 7">DSM 19609</strain>
    </source>
</reference>
<accession>A0ABX0SPK9</accession>
<evidence type="ECO:0008006" key="8">
    <source>
        <dbReference type="Google" id="ProtNLM"/>
    </source>
</evidence>
<feature type="domain" description="Pirin N-terminal" evidence="4">
    <location>
        <begin position="21"/>
        <end position="122"/>
    </location>
</feature>
<keyword evidence="7" id="KW-1185">Reference proteome</keyword>
<sequence>MTQIEVVEPRTVPLGTGDAMQVERAIPQRALSLVGAWCFLDHFGQDVGDGQANASMRVAPHPHTGLQTVTWLFSGEIEHRDGLGTQAVVLPGEVNLMTAGWGITHTEYSVGPEPLHGVQLWIALPDSHRFVDPRFEHFAPEPVRMDDHEVAVFVGRFGDAESPVEVHSPLVGAEIRFTNETPLVVDVDESWEFGLLADSGAARIEGVEVPRGRLGYAPPGRSTLTLSADAEPGRVVTAILIGGKPLDADIVMWWNFVGRSHDEIVRWRANWQLAIGAETGGDNAGNFPLTPRTDDEPAYPAPPMPAVRLRPRHRRN</sequence>
<protein>
    <recommendedName>
        <fullName evidence="8">Pirin</fullName>
    </recommendedName>
</protein>
<gene>
    <name evidence="6" type="ORF">FB473_003437</name>
</gene>
<dbReference type="PANTHER" id="PTHR13903:SF8">
    <property type="entry name" value="PIRIN"/>
    <property type="match status" value="1"/>
</dbReference>
<name>A0ABX0SPK9_9ACTN</name>
<dbReference type="Pfam" id="PF05726">
    <property type="entry name" value="Pirin_C"/>
    <property type="match status" value="1"/>
</dbReference>
<dbReference type="SUPFAM" id="SSF51182">
    <property type="entry name" value="RmlC-like cupins"/>
    <property type="match status" value="1"/>
</dbReference>
<comment type="similarity">
    <text evidence="1 2">Belongs to the pirin family.</text>
</comment>
<dbReference type="InterPro" id="IPR012093">
    <property type="entry name" value="Pirin"/>
</dbReference>
<feature type="region of interest" description="Disordered" evidence="3">
    <location>
        <begin position="280"/>
        <end position="316"/>
    </location>
</feature>
<feature type="domain" description="Pirin C-terminal" evidence="5">
    <location>
        <begin position="174"/>
        <end position="272"/>
    </location>
</feature>
<evidence type="ECO:0000259" key="5">
    <source>
        <dbReference type="Pfam" id="PF05726"/>
    </source>
</evidence>
<proteinExistence type="inferred from homology"/>